<dbReference type="PhylomeDB" id="E9H5A4"/>
<feature type="region of interest" description="Disordered" evidence="1">
    <location>
        <begin position="160"/>
        <end position="186"/>
    </location>
</feature>
<keyword evidence="3" id="KW-1185">Reference proteome</keyword>
<organism evidence="2 3">
    <name type="scientific">Daphnia pulex</name>
    <name type="common">Water flea</name>
    <dbReference type="NCBI Taxonomy" id="6669"/>
    <lineage>
        <taxon>Eukaryota</taxon>
        <taxon>Metazoa</taxon>
        <taxon>Ecdysozoa</taxon>
        <taxon>Arthropoda</taxon>
        <taxon>Crustacea</taxon>
        <taxon>Branchiopoda</taxon>
        <taxon>Diplostraca</taxon>
        <taxon>Cladocera</taxon>
        <taxon>Anomopoda</taxon>
        <taxon>Daphniidae</taxon>
        <taxon>Daphnia</taxon>
    </lineage>
</organism>
<gene>
    <name evidence="2" type="ORF">DAPPUDRAFT_325618</name>
</gene>
<name>E9H5A4_DAPPU</name>
<dbReference type="AlphaFoldDB" id="E9H5A4"/>
<reference evidence="2 3" key="1">
    <citation type="journal article" date="2011" name="Science">
        <title>The ecoresponsive genome of Daphnia pulex.</title>
        <authorList>
            <person name="Colbourne J.K."/>
            <person name="Pfrender M.E."/>
            <person name="Gilbert D."/>
            <person name="Thomas W.K."/>
            <person name="Tucker A."/>
            <person name="Oakley T.H."/>
            <person name="Tokishita S."/>
            <person name="Aerts A."/>
            <person name="Arnold G.J."/>
            <person name="Basu M.K."/>
            <person name="Bauer D.J."/>
            <person name="Caceres C.E."/>
            <person name="Carmel L."/>
            <person name="Casola C."/>
            <person name="Choi J.H."/>
            <person name="Detter J.C."/>
            <person name="Dong Q."/>
            <person name="Dusheyko S."/>
            <person name="Eads B.D."/>
            <person name="Frohlich T."/>
            <person name="Geiler-Samerotte K.A."/>
            <person name="Gerlach D."/>
            <person name="Hatcher P."/>
            <person name="Jogdeo S."/>
            <person name="Krijgsveld J."/>
            <person name="Kriventseva E.V."/>
            <person name="Kultz D."/>
            <person name="Laforsch C."/>
            <person name="Lindquist E."/>
            <person name="Lopez J."/>
            <person name="Manak J.R."/>
            <person name="Muller J."/>
            <person name="Pangilinan J."/>
            <person name="Patwardhan R.P."/>
            <person name="Pitluck S."/>
            <person name="Pritham E.J."/>
            <person name="Rechtsteiner A."/>
            <person name="Rho M."/>
            <person name="Rogozin I.B."/>
            <person name="Sakarya O."/>
            <person name="Salamov A."/>
            <person name="Schaack S."/>
            <person name="Shapiro H."/>
            <person name="Shiga Y."/>
            <person name="Skalitzky C."/>
            <person name="Smith Z."/>
            <person name="Souvorov A."/>
            <person name="Sung W."/>
            <person name="Tang Z."/>
            <person name="Tsuchiya D."/>
            <person name="Tu H."/>
            <person name="Vos H."/>
            <person name="Wang M."/>
            <person name="Wolf Y.I."/>
            <person name="Yamagata H."/>
            <person name="Yamada T."/>
            <person name="Ye Y."/>
            <person name="Shaw J.R."/>
            <person name="Andrews J."/>
            <person name="Crease T.J."/>
            <person name="Tang H."/>
            <person name="Lucas S.M."/>
            <person name="Robertson H.M."/>
            <person name="Bork P."/>
            <person name="Koonin E.V."/>
            <person name="Zdobnov E.M."/>
            <person name="Grigoriev I.V."/>
            <person name="Lynch M."/>
            <person name="Boore J.L."/>
        </authorList>
    </citation>
    <scope>NUCLEOTIDE SEQUENCE [LARGE SCALE GENOMIC DNA]</scope>
</reference>
<dbReference type="KEGG" id="dpx:DAPPUDRAFT_325618"/>
<dbReference type="InParanoid" id="E9H5A4"/>
<dbReference type="OrthoDB" id="6154864at2759"/>
<dbReference type="EMBL" id="GL732593">
    <property type="protein sequence ID" value="EFX73096.1"/>
    <property type="molecule type" value="Genomic_DNA"/>
</dbReference>
<proteinExistence type="predicted"/>
<evidence type="ECO:0000313" key="2">
    <source>
        <dbReference type="EMBL" id="EFX73096.1"/>
    </source>
</evidence>
<protein>
    <submittedName>
        <fullName evidence="2">Uncharacterized protein</fullName>
    </submittedName>
</protein>
<dbReference type="Proteomes" id="UP000000305">
    <property type="component" value="Unassembled WGS sequence"/>
</dbReference>
<dbReference type="HOGENOM" id="CLU_1455860_0_0_1"/>
<accession>E9H5A4</accession>
<sequence>MPYRTNNLVEAWHRWFNKRCGGSHLNFWDFRYALKEPENAKMRDYQADELKGADYVKPKTPYQRRRDSQIAENERIYMASNRNAEDLRRFLVRARSFTEPDLTAPVEEIQEGQQDQLEGAAQPVAKARRRRYLAGTPRPVASLELVPGDVEPVPADVEHVDQHLGDQNGADDVAVPVDEVPAIPRE</sequence>
<evidence type="ECO:0000256" key="1">
    <source>
        <dbReference type="SAM" id="MobiDB-lite"/>
    </source>
</evidence>
<feature type="compositionally biased region" description="Low complexity" evidence="1">
    <location>
        <begin position="170"/>
        <end position="186"/>
    </location>
</feature>
<evidence type="ECO:0000313" key="3">
    <source>
        <dbReference type="Proteomes" id="UP000000305"/>
    </source>
</evidence>